<dbReference type="InterPro" id="IPR036259">
    <property type="entry name" value="MFS_trans_sf"/>
</dbReference>
<dbReference type="AlphaFoldDB" id="A0A4R8RWA5"/>
<feature type="transmembrane region" description="Helical" evidence="13">
    <location>
        <begin position="74"/>
        <end position="93"/>
    </location>
</feature>
<keyword evidence="6 13" id="KW-0812">Transmembrane</keyword>
<dbReference type="GO" id="GO:0006811">
    <property type="term" value="P:monoatomic ion transport"/>
    <property type="evidence" value="ECO:0007669"/>
    <property type="project" value="UniProtKB-KW"/>
</dbReference>
<dbReference type="EMBL" id="RYZW01000002">
    <property type="protein sequence ID" value="TDZ74981.1"/>
    <property type="molecule type" value="Genomic_DNA"/>
</dbReference>
<feature type="transmembrane region" description="Helical" evidence="13">
    <location>
        <begin position="458"/>
        <end position="474"/>
    </location>
</feature>
<name>A0A4R8RWA5_COLTR</name>
<evidence type="ECO:0000256" key="8">
    <source>
        <dbReference type="ARBA" id="ARBA00023065"/>
    </source>
</evidence>
<keyword evidence="9 13" id="KW-0472">Membrane</keyword>
<comment type="subcellular location">
    <subcellularLocation>
        <location evidence="2">Cell membrane</location>
        <topology evidence="2">Multi-pass membrane protein</topology>
    </subcellularLocation>
</comment>
<dbReference type="GO" id="GO:0015098">
    <property type="term" value="F:molybdate ion transmembrane transporter activity"/>
    <property type="evidence" value="ECO:0007669"/>
    <property type="project" value="InterPro"/>
</dbReference>
<sequence>MDFYSANLAVFVVGNAYMLYRQYKRQKEEAGEELEHEVTEAEHRSDDDAENQTPLLGTGTTDVAQQFQRDYFPVYALAMAADWLQGPHIYAMYKYEKNIPEKVVAALYAAGFVSGAVSASFAGELADRYGRRLACLAYCAAYFLTCLTMLSNNLIVLFIGRLCGGISTTLLYSVFEAWLITEYHQRGLSRTKLKLSDIFGYMTTISSVVAIVSGIVGDVLVNWLGGRVWPFMASAVCATLAMLLILKSWTENYGTKQGSQHNSFSDVKSGIRAIMADRRVLSLGLTLTFFEGAMYLFVFFWSAALKSARTKAGSTDELPFGLIFSSFMCSMMAGSASFSLYTKRHTKESTSFILMLCVLLVSTCLSASVLLDHEQMLFWVLCLIEACIGAYYPSMSYLKSEVVEDGIRGRVYSLLRLPLNVFVVVAHSLDEEGMVQNSLVILSWNYADKTTGDGHRNAVFMTCAALLMASFFIIKRSFAPQM</sequence>
<proteinExistence type="predicted"/>
<dbReference type="InterPro" id="IPR008509">
    <property type="entry name" value="MOT2/MFSD5"/>
</dbReference>
<keyword evidence="5" id="KW-1003">Cell membrane</keyword>
<comment type="function">
    <text evidence="1">Mediates high-affinity intracellular uptake of the rare oligo-element molybdenum.</text>
</comment>
<evidence type="ECO:0000256" key="3">
    <source>
        <dbReference type="ARBA" id="ARBA00021242"/>
    </source>
</evidence>
<feature type="transmembrane region" description="Helical" evidence="13">
    <location>
        <begin position="352"/>
        <end position="371"/>
    </location>
</feature>
<evidence type="ECO:0000256" key="11">
    <source>
        <dbReference type="ARBA" id="ARBA00032555"/>
    </source>
</evidence>
<evidence type="ECO:0000256" key="1">
    <source>
        <dbReference type="ARBA" id="ARBA00003019"/>
    </source>
</evidence>
<evidence type="ECO:0000256" key="9">
    <source>
        <dbReference type="ARBA" id="ARBA00023136"/>
    </source>
</evidence>
<organism evidence="14 15">
    <name type="scientific">Colletotrichum trifolii</name>
    <dbReference type="NCBI Taxonomy" id="5466"/>
    <lineage>
        <taxon>Eukaryota</taxon>
        <taxon>Fungi</taxon>
        <taxon>Dikarya</taxon>
        <taxon>Ascomycota</taxon>
        <taxon>Pezizomycotina</taxon>
        <taxon>Sordariomycetes</taxon>
        <taxon>Hypocreomycetidae</taxon>
        <taxon>Glomerellales</taxon>
        <taxon>Glomerellaceae</taxon>
        <taxon>Colletotrichum</taxon>
        <taxon>Colletotrichum orbiculare species complex</taxon>
    </lineage>
</organism>
<accession>A0A4R8RWA5</accession>
<feature type="transmembrane region" description="Helical" evidence="13">
    <location>
        <begin position="377"/>
        <end position="398"/>
    </location>
</feature>
<feature type="transmembrane region" description="Helical" evidence="13">
    <location>
        <begin position="280"/>
        <end position="300"/>
    </location>
</feature>
<evidence type="ECO:0000256" key="10">
    <source>
        <dbReference type="ARBA" id="ARBA00030646"/>
    </source>
</evidence>
<feature type="compositionally biased region" description="Basic and acidic residues" evidence="12">
    <location>
        <begin position="36"/>
        <end position="46"/>
    </location>
</feature>
<reference evidence="14 15" key="1">
    <citation type="submission" date="2018-12" db="EMBL/GenBank/DDBJ databases">
        <title>Genome sequence and assembly of Colletotrichum trifolii.</title>
        <authorList>
            <person name="Gan P."/>
            <person name="Shirasu K."/>
        </authorList>
    </citation>
    <scope>NUCLEOTIDE SEQUENCE [LARGE SCALE GENOMIC DNA]</scope>
    <source>
        <strain evidence="14 15">543-2</strain>
    </source>
</reference>
<dbReference type="PANTHER" id="PTHR23516">
    <property type="entry name" value="SAM (S-ADENOSYL METHIONINE) TRANSPORTER"/>
    <property type="match status" value="1"/>
</dbReference>
<evidence type="ECO:0000256" key="7">
    <source>
        <dbReference type="ARBA" id="ARBA00022989"/>
    </source>
</evidence>
<evidence type="ECO:0000313" key="15">
    <source>
        <dbReference type="Proteomes" id="UP000295703"/>
    </source>
</evidence>
<dbReference type="PANTHER" id="PTHR23516:SF1">
    <property type="entry name" value="MOLYBDATE-ANION TRANSPORTER"/>
    <property type="match status" value="1"/>
</dbReference>
<dbReference type="Gene3D" id="1.20.1250.20">
    <property type="entry name" value="MFS general substrate transporter like domains"/>
    <property type="match status" value="1"/>
</dbReference>
<gene>
    <name evidence="14" type="primary">Mfsd5-1</name>
    <name evidence="14" type="ORF">CTRI78_v000421</name>
</gene>
<feature type="transmembrane region" description="Helical" evidence="13">
    <location>
        <begin position="156"/>
        <end position="178"/>
    </location>
</feature>
<keyword evidence="7 13" id="KW-1133">Transmembrane helix</keyword>
<keyword evidence="8" id="KW-0406">Ion transport</keyword>
<protein>
    <recommendedName>
        <fullName evidence="3">Molybdate-anion transporter</fullName>
    </recommendedName>
    <alternativeName>
        <fullName evidence="10">Major facilitator superfamily domain-containing protein 5</fullName>
    </alternativeName>
    <alternativeName>
        <fullName evidence="11">Molybdate transporter 2 homolog</fullName>
    </alternativeName>
</protein>
<dbReference type="Proteomes" id="UP000295703">
    <property type="component" value="Unassembled WGS sequence"/>
</dbReference>
<evidence type="ECO:0000313" key="14">
    <source>
        <dbReference type="EMBL" id="TDZ74981.1"/>
    </source>
</evidence>
<dbReference type="GO" id="GO:0005886">
    <property type="term" value="C:plasma membrane"/>
    <property type="evidence" value="ECO:0007669"/>
    <property type="project" value="UniProtKB-SubCell"/>
</dbReference>
<evidence type="ECO:0000256" key="12">
    <source>
        <dbReference type="SAM" id="MobiDB-lite"/>
    </source>
</evidence>
<evidence type="ECO:0000256" key="6">
    <source>
        <dbReference type="ARBA" id="ARBA00022692"/>
    </source>
</evidence>
<evidence type="ECO:0000256" key="13">
    <source>
        <dbReference type="SAM" id="Phobius"/>
    </source>
</evidence>
<feature type="region of interest" description="Disordered" evidence="12">
    <location>
        <begin position="31"/>
        <end position="55"/>
    </location>
</feature>
<evidence type="ECO:0000256" key="2">
    <source>
        <dbReference type="ARBA" id="ARBA00004651"/>
    </source>
</evidence>
<dbReference type="Pfam" id="PF05631">
    <property type="entry name" value="MFS_5"/>
    <property type="match status" value="1"/>
</dbReference>
<dbReference type="CDD" id="cd17487">
    <property type="entry name" value="MFS_MFSD5_like"/>
    <property type="match status" value="1"/>
</dbReference>
<comment type="caution">
    <text evidence="14">The sequence shown here is derived from an EMBL/GenBank/DDBJ whole genome shotgun (WGS) entry which is preliminary data.</text>
</comment>
<evidence type="ECO:0000256" key="4">
    <source>
        <dbReference type="ARBA" id="ARBA00022448"/>
    </source>
</evidence>
<keyword evidence="4" id="KW-0813">Transport</keyword>
<feature type="transmembrane region" description="Helical" evidence="13">
    <location>
        <begin position="320"/>
        <end position="340"/>
    </location>
</feature>
<feature type="transmembrane region" description="Helical" evidence="13">
    <location>
        <begin position="228"/>
        <end position="246"/>
    </location>
</feature>
<feature type="transmembrane region" description="Helical" evidence="13">
    <location>
        <begin position="105"/>
        <end position="126"/>
    </location>
</feature>
<keyword evidence="15" id="KW-1185">Reference proteome</keyword>
<evidence type="ECO:0000256" key="5">
    <source>
        <dbReference type="ARBA" id="ARBA00022475"/>
    </source>
</evidence>
<dbReference type="SUPFAM" id="SSF103473">
    <property type="entry name" value="MFS general substrate transporter"/>
    <property type="match status" value="1"/>
</dbReference>
<feature type="transmembrane region" description="Helical" evidence="13">
    <location>
        <begin position="133"/>
        <end position="150"/>
    </location>
</feature>
<feature type="transmembrane region" description="Helical" evidence="13">
    <location>
        <begin position="198"/>
        <end position="216"/>
    </location>
</feature>